<dbReference type="PANTHER" id="PTHR41307">
    <property type="entry name" value="MEMBRANE PROTEIN-RELATED"/>
    <property type="match status" value="1"/>
</dbReference>
<reference evidence="2 3" key="1">
    <citation type="submission" date="2013-01" db="EMBL/GenBank/DDBJ databases">
        <title>The Genome Sequence of Bacillus cereus TIAC219.</title>
        <authorList>
            <consortium name="The Broad Institute Genome Sequencing Platform"/>
            <consortium name="The Broad Institute Genome Sequencing Center for Infectious Disease"/>
            <person name="Feldgarden M."/>
            <person name="Van der Auwera G.A."/>
            <person name="Mahillon J."/>
            <person name="Duprez V."/>
            <person name="Timmery S."/>
            <person name="Mattelet C."/>
            <person name="Dierick K."/>
            <person name="Sun M."/>
            <person name="Yu Z."/>
            <person name="Zhu L."/>
            <person name="Hu X."/>
            <person name="Shank E.B."/>
            <person name="Swiecicka I."/>
            <person name="Hansen B.M."/>
            <person name="Andrup L."/>
            <person name="Walker B."/>
            <person name="Young S.K."/>
            <person name="Zeng Q."/>
            <person name="Gargeya S."/>
            <person name="Fitzgerald M."/>
            <person name="Haas B."/>
            <person name="Abouelleil A."/>
            <person name="Alvarado L."/>
            <person name="Arachchi H.M."/>
            <person name="Berlin A.M."/>
            <person name="Chapman S.B."/>
            <person name="Dewar J."/>
            <person name="Goldberg J."/>
            <person name="Griggs A."/>
            <person name="Gujja S."/>
            <person name="Hansen M."/>
            <person name="Howarth C."/>
            <person name="Imamovic A."/>
            <person name="Larimer J."/>
            <person name="McCowan C."/>
            <person name="Murphy C."/>
            <person name="Neiman D."/>
            <person name="Pearson M."/>
            <person name="Priest M."/>
            <person name="Roberts A."/>
            <person name="Saif S."/>
            <person name="Shea T."/>
            <person name="Sisk P."/>
            <person name="Sykes S."/>
            <person name="Wortman J."/>
            <person name="Nusbaum C."/>
            <person name="Birren B."/>
        </authorList>
    </citation>
    <scope>NUCLEOTIDE SEQUENCE [LARGE SCALE GENOMIC DNA]</scope>
    <source>
        <strain evidence="2 3">TIAC219</strain>
    </source>
</reference>
<dbReference type="AlphaFoldDB" id="A0ABC9T533"/>
<comment type="caution">
    <text evidence="2">The sequence shown here is derived from an EMBL/GenBank/DDBJ whole genome shotgun (WGS) entry which is preliminary data.</text>
</comment>
<evidence type="ECO:0000256" key="1">
    <source>
        <dbReference type="SAM" id="Phobius"/>
    </source>
</evidence>
<sequence length="229" mass="26732">MNAQDMIELNNKKRELLTSENEAAYGDMLVYLRISNVPEQQMEELLLEILDHLIEAQAENKNAYDIFGDNLQSYCDELISALPTQTKLEKTSLIGFSISLLLAIQFGINAIISFFMFLFEKNNTLSSPPFSILGTTLSVSIIILGILFILYLLKRYSFDQKMNWKRRILFGFAFATPFCSAVFLNIYFQKQPYLIYHLNFWQSALIAILFFILYKLLYKKSNFFIFYFI</sequence>
<dbReference type="Proteomes" id="UP000014060">
    <property type="component" value="Unassembled WGS sequence"/>
</dbReference>
<feature type="transmembrane region" description="Helical" evidence="1">
    <location>
        <begin position="200"/>
        <end position="218"/>
    </location>
</feature>
<feature type="transmembrane region" description="Helical" evidence="1">
    <location>
        <begin position="93"/>
        <end position="118"/>
    </location>
</feature>
<feature type="transmembrane region" description="Helical" evidence="1">
    <location>
        <begin position="168"/>
        <end position="188"/>
    </location>
</feature>
<proteinExistence type="predicted"/>
<dbReference type="RefSeq" id="WP_015670382.1">
    <property type="nucleotide sequence ID" value="NZ_KB976008.1"/>
</dbReference>
<accession>A0ABC9T533</accession>
<evidence type="ECO:0000313" key="3">
    <source>
        <dbReference type="Proteomes" id="UP000014060"/>
    </source>
</evidence>
<dbReference type="SUPFAM" id="SSF158560">
    <property type="entry name" value="BH3980-like"/>
    <property type="match status" value="1"/>
</dbReference>
<keyword evidence="1" id="KW-0472">Membrane</keyword>
<gene>
    <name evidence="2" type="ORF">IAY_07052</name>
</gene>
<keyword evidence="1" id="KW-0812">Transmembrane</keyword>
<feature type="transmembrane region" description="Helical" evidence="1">
    <location>
        <begin position="130"/>
        <end position="153"/>
    </location>
</feature>
<evidence type="ECO:0008006" key="4">
    <source>
        <dbReference type="Google" id="ProtNLM"/>
    </source>
</evidence>
<keyword evidence="1" id="KW-1133">Transmembrane helix</keyword>
<dbReference type="EMBL" id="AHCJ01000011">
    <property type="protein sequence ID" value="EOQ70236.1"/>
    <property type="molecule type" value="Genomic_DNA"/>
</dbReference>
<name>A0ABC9T533_BACCE</name>
<dbReference type="PANTHER" id="PTHR41307:SF1">
    <property type="entry name" value="MEMBRANE PROTEIN"/>
    <property type="match status" value="1"/>
</dbReference>
<evidence type="ECO:0000313" key="2">
    <source>
        <dbReference type="EMBL" id="EOQ70236.1"/>
    </source>
</evidence>
<organism evidence="2 3">
    <name type="scientific">Bacillus cereus TIAC219</name>
    <dbReference type="NCBI Taxonomy" id="718222"/>
    <lineage>
        <taxon>Bacteria</taxon>
        <taxon>Bacillati</taxon>
        <taxon>Bacillota</taxon>
        <taxon>Bacilli</taxon>
        <taxon>Bacillales</taxon>
        <taxon>Bacillaceae</taxon>
        <taxon>Bacillus</taxon>
        <taxon>Bacillus cereus group</taxon>
    </lineage>
</organism>
<protein>
    <recommendedName>
        <fullName evidence="4">Integral membrane protein</fullName>
    </recommendedName>
</protein>
<dbReference type="InterPro" id="IPR009214">
    <property type="entry name" value="DUF1129"/>
</dbReference>
<dbReference type="Gene3D" id="1.10.1900.10">
    <property type="entry name" value="c-terminal domain of poly(a) binding protein"/>
    <property type="match status" value="1"/>
</dbReference>
<dbReference type="Pfam" id="PF06570">
    <property type="entry name" value="DUF1129"/>
    <property type="match status" value="1"/>
</dbReference>